<feature type="region of interest" description="Disordered" evidence="6">
    <location>
        <begin position="655"/>
        <end position="725"/>
    </location>
</feature>
<dbReference type="Pfam" id="PF01535">
    <property type="entry name" value="PPR"/>
    <property type="match status" value="1"/>
</dbReference>
<evidence type="ECO:0000313" key="8">
    <source>
        <dbReference type="Proteomes" id="UP001149165"/>
    </source>
</evidence>
<dbReference type="InterPro" id="IPR011990">
    <property type="entry name" value="TPR-like_helical_dom_sf"/>
</dbReference>
<evidence type="ECO:0008006" key="9">
    <source>
        <dbReference type="Google" id="ProtNLM"/>
    </source>
</evidence>
<dbReference type="PROSITE" id="PS51375">
    <property type="entry name" value="PPR"/>
    <property type="match status" value="1"/>
</dbReference>
<comment type="function">
    <text evidence="3">Regulates mitochondrial small subunit maturation by controlling 15S rRNA 5'-end processing. Localizes to the 5' precursor of the 15S rRNA in a position that is subsequently occupied by mS47 in the mature yeast mtSSU. Uses structure and sequence-specific RNA recognition, binding to a single-stranded region of the precursor and specifically recognizing bases -6 to -1. The exchange of Ccm1 for mS47 is coupled to the irreversible removal of precursor rRNA that is accompanied by conformational changes of the mitoribosomal proteins uS5m and mS26. These conformational changes signal completion of 5'-end rRNA processing through protection of the mature 5'-end of the 15S rRNA and stabilization of mS47. The removal of the 5' precursor together with the dissociation of Ccm1 may be catalyzed by the 5'-3' exoribonuclease Pet127. Involved in the specific removal of group I introns in mitochondrial encoded transcripts.</text>
</comment>
<proteinExistence type="inferred from homology"/>
<feature type="repeat" description="PPR" evidence="5">
    <location>
        <begin position="463"/>
        <end position="497"/>
    </location>
</feature>
<feature type="compositionally biased region" description="Basic and acidic residues" evidence="6">
    <location>
        <begin position="655"/>
        <end position="670"/>
    </location>
</feature>
<dbReference type="OrthoDB" id="1908178at2759"/>
<dbReference type="Proteomes" id="UP001149165">
    <property type="component" value="Unassembled WGS sequence"/>
</dbReference>
<accession>A0A9W9G7M5</accession>
<feature type="region of interest" description="Disordered" evidence="6">
    <location>
        <begin position="1"/>
        <end position="52"/>
    </location>
</feature>
<evidence type="ECO:0000256" key="2">
    <source>
        <dbReference type="ARBA" id="ARBA00022737"/>
    </source>
</evidence>
<comment type="caution">
    <text evidence="7">The sequence shown here is derived from an EMBL/GenBank/DDBJ whole genome shotgun (WGS) entry which is preliminary data.</text>
</comment>
<evidence type="ECO:0000256" key="6">
    <source>
        <dbReference type="SAM" id="MobiDB-lite"/>
    </source>
</evidence>
<organism evidence="7 8">
    <name type="scientific">Penicillium angulare</name>
    <dbReference type="NCBI Taxonomy" id="116970"/>
    <lineage>
        <taxon>Eukaryota</taxon>
        <taxon>Fungi</taxon>
        <taxon>Dikarya</taxon>
        <taxon>Ascomycota</taxon>
        <taxon>Pezizomycotina</taxon>
        <taxon>Eurotiomycetes</taxon>
        <taxon>Eurotiomycetidae</taxon>
        <taxon>Eurotiales</taxon>
        <taxon>Aspergillaceae</taxon>
        <taxon>Penicillium</taxon>
    </lineage>
</organism>
<gene>
    <name evidence="7" type="ORF">N7456_001907</name>
</gene>
<feature type="compositionally biased region" description="Polar residues" evidence="6">
    <location>
        <begin position="692"/>
        <end position="702"/>
    </location>
</feature>
<dbReference type="PANTHER" id="PTHR47447">
    <property type="entry name" value="OS03G0856100 PROTEIN"/>
    <property type="match status" value="1"/>
</dbReference>
<dbReference type="AlphaFoldDB" id="A0A9W9G7M5"/>
<keyword evidence="2" id="KW-0677">Repeat</keyword>
<name>A0A9W9G7M5_9EURO</name>
<dbReference type="InterPro" id="IPR002885">
    <property type="entry name" value="PPR_rpt"/>
</dbReference>
<evidence type="ECO:0000313" key="7">
    <source>
        <dbReference type="EMBL" id="KAJ5113373.1"/>
    </source>
</evidence>
<reference evidence="7" key="2">
    <citation type="journal article" date="2023" name="IMA Fungus">
        <title>Comparative genomic study of the Penicillium genus elucidates a diverse pangenome and 15 lateral gene transfer events.</title>
        <authorList>
            <person name="Petersen C."/>
            <person name="Sorensen T."/>
            <person name="Nielsen M.R."/>
            <person name="Sondergaard T.E."/>
            <person name="Sorensen J.L."/>
            <person name="Fitzpatrick D.A."/>
            <person name="Frisvad J.C."/>
            <person name="Nielsen K.L."/>
        </authorList>
    </citation>
    <scope>NUCLEOTIDE SEQUENCE</scope>
    <source>
        <strain evidence="7">IBT 30069</strain>
    </source>
</reference>
<dbReference type="EMBL" id="JAPQKH010000002">
    <property type="protein sequence ID" value="KAJ5113373.1"/>
    <property type="molecule type" value="Genomic_DNA"/>
</dbReference>
<feature type="compositionally biased region" description="Polar residues" evidence="6">
    <location>
        <begin position="1"/>
        <end position="12"/>
    </location>
</feature>
<dbReference type="Gene3D" id="1.25.40.10">
    <property type="entry name" value="Tetratricopeptide repeat domain"/>
    <property type="match status" value="2"/>
</dbReference>
<feature type="compositionally biased region" description="Polar residues" evidence="6">
    <location>
        <begin position="672"/>
        <end position="685"/>
    </location>
</feature>
<sequence>MPHSIRSPSSPSLRDPYKPALDDPLVSRPNSMSHQRPPLSRSSSIRTFSTRRSRPSVASIADVFVGSLVLAGFCHEHSPRGRGLSTISLAASEIDRRRFRKKDRKNHNEIPCRGRWQFSAFSVHPSQPQSRLGHGLAQVEEVRSEEPVTEFTNIEGKGEEDNSHMLPRLPEIPDSKTQQCSEDHYFDTIPSNLRLIIPPKENSHYLINQEDPTEPHMPEKPSPRRDERVQKAISSLLMRHLGWKYNWKKVFDELVPKPTFVRSEDQTRDAIEIASVAALVEALPSRKQFSAQQLFNLYRQMPTPGVAYLSKLSRGTLLRRLAMPPNQRWSDSRRYLALVNDMIAAGLPMSLSMWTSAIHMAGQSNNGKVSKRRLIQAIGLWQHMEHFAGIRADNVVFTTLFDTAIKAGQFVVASRLEDEMHKRGKKFGREGLVSKILYYGIQKDSDGISATFETFIQSGELVDTVVLNALIGSYLRAGEVETAEHLYKRMMHVQTSRYGGSLKSNPRFSNQPSLRTDFSSYRAETKTLGRLLKMAPRLKKNSLKDHTALQNSLPMTPDTRTFYILLRYYARETGDLDMFMSILRDMERTFEVPPRHVVYLFLFEGFAAHGRRKKAWSVERLRRTWLGFIDAVRDSRARVFAFDLKNPHMTWENPLVKEDPEVEDPAKEISDDSSSFYIPLPSTSTEAHHSTPEQSSPVSSDSVDALANSEKGQDSQDSTNEEGSHAKDHVFEADMDDPDNSLNRQDIDHAAKRLQNGVFVGRQMAIAILRAFGCCCGPRAVTEVWSQLEPMWNSENRKESDTAAVKDVLDQEMSRPPRRM</sequence>
<dbReference type="NCBIfam" id="TIGR00756">
    <property type="entry name" value="PPR"/>
    <property type="match status" value="1"/>
</dbReference>
<keyword evidence="8" id="KW-1185">Reference proteome</keyword>
<dbReference type="PANTHER" id="PTHR47447:SF17">
    <property type="entry name" value="OS12G0638900 PROTEIN"/>
    <property type="match status" value="1"/>
</dbReference>
<feature type="compositionally biased region" description="Basic and acidic residues" evidence="6">
    <location>
        <begin position="807"/>
        <end position="820"/>
    </location>
</feature>
<reference evidence="7" key="1">
    <citation type="submission" date="2022-11" db="EMBL/GenBank/DDBJ databases">
        <authorList>
            <person name="Petersen C."/>
        </authorList>
    </citation>
    <scope>NUCLEOTIDE SEQUENCE</scope>
    <source>
        <strain evidence="7">IBT 30069</strain>
    </source>
</reference>
<comment type="similarity">
    <text evidence="1">Belongs to the CCM1 family.</text>
</comment>
<evidence type="ECO:0000256" key="5">
    <source>
        <dbReference type="PROSITE-ProRule" id="PRU00708"/>
    </source>
</evidence>
<evidence type="ECO:0000256" key="4">
    <source>
        <dbReference type="ARBA" id="ARBA00044511"/>
    </source>
</evidence>
<evidence type="ECO:0000256" key="3">
    <source>
        <dbReference type="ARBA" id="ARBA00044493"/>
    </source>
</evidence>
<evidence type="ECO:0000256" key="1">
    <source>
        <dbReference type="ARBA" id="ARBA00006192"/>
    </source>
</evidence>
<feature type="region of interest" description="Disordered" evidence="6">
    <location>
        <begin position="795"/>
        <end position="820"/>
    </location>
</feature>
<feature type="region of interest" description="Disordered" evidence="6">
    <location>
        <begin position="207"/>
        <end position="226"/>
    </location>
</feature>
<feature type="compositionally biased region" description="Basic and acidic residues" evidence="6">
    <location>
        <begin position="213"/>
        <end position="226"/>
    </location>
</feature>
<protein>
    <recommendedName>
        <fullName evidence="9">Pentatricopeptide repeat protein</fullName>
    </recommendedName>
</protein>
<comment type="subunit">
    <text evidence="4">Binds to mitochondrial small subunit 15S rRNA.</text>
</comment>